<accession>A0A3N1MEJ6</accession>
<dbReference type="GO" id="GO:0032259">
    <property type="term" value="P:methylation"/>
    <property type="evidence" value="ECO:0007669"/>
    <property type="project" value="UniProtKB-KW"/>
</dbReference>
<dbReference type="InterPro" id="IPR013217">
    <property type="entry name" value="Methyltransf_12"/>
</dbReference>
<evidence type="ECO:0000259" key="2">
    <source>
        <dbReference type="Pfam" id="PF08242"/>
    </source>
</evidence>
<dbReference type="EMBL" id="RJKX01000011">
    <property type="protein sequence ID" value="ROQ01719.1"/>
    <property type="molecule type" value="Genomic_DNA"/>
</dbReference>
<feature type="compositionally biased region" description="Low complexity" evidence="1">
    <location>
        <begin position="310"/>
        <end position="321"/>
    </location>
</feature>
<name>A0A3N1MEJ6_9PROT</name>
<dbReference type="AlphaFoldDB" id="A0A3N1MEJ6"/>
<feature type="region of interest" description="Disordered" evidence="1">
    <location>
        <begin position="282"/>
        <end position="328"/>
    </location>
</feature>
<feature type="domain" description="Methyltransferase type 12" evidence="2">
    <location>
        <begin position="78"/>
        <end position="172"/>
    </location>
</feature>
<dbReference type="CDD" id="cd02440">
    <property type="entry name" value="AdoMet_MTases"/>
    <property type="match status" value="1"/>
</dbReference>
<dbReference type="OrthoDB" id="9802097at2"/>
<evidence type="ECO:0000256" key="1">
    <source>
        <dbReference type="SAM" id="MobiDB-lite"/>
    </source>
</evidence>
<dbReference type="SUPFAM" id="SSF53335">
    <property type="entry name" value="S-adenosyl-L-methionine-dependent methyltransferases"/>
    <property type="match status" value="1"/>
</dbReference>
<comment type="caution">
    <text evidence="3">The sequence shown here is derived from an EMBL/GenBank/DDBJ whole genome shotgun (WGS) entry which is preliminary data.</text>
</comment>
<dbReference type="Proteomes" id="UP000278222">
    <property type="component" value="Unassembled WGS sequence"/>
</dbReference>
<proteinExistence type="predicted"/>
<evidence type="ECO:0000313" key="4">
    <source>
        <dbReference type="Proteomes" id="UP000278222"/>
    </source>
</evidence>
<reference evidence="3 4" key="1">
    <citation type="submission" date="2018-11" db="EMBL/GenBank/DDBJ databases">
        <title>Genomic Encyclopedia of Type Strains, Phase IV (KMG-IV): sequencing the most valuable type-strain genomes for metagenomic binning, comparative biology and taxonomic classification.</title>
        <authorList>
            <person name="Goeker M."/>
        </authorList>
    </citation>
    <scope>NUCLEOTIDE SEQUENCE [LARGE SCALE GENOMIC DNA]</scope>
    <source>
        <strain evidence="3 4">DSM 5900</strain>
    </source>
</reference>
<evidence type="ECO:0000313" key="3">
    <source>
        <dbReference type="EMBL" id="ROQ01719.1"/>
    </source>
</evidence>
<sequence>MIELGAATPLDLLRTYRRRMIEEVSPNDQMVLPQDALDSATLPETDWCAQYFWVTEEALRVVAKAMLLGEQPEIRRILDLPCGHGRVLRGLRAAFPEAEITACDIDRDGVDFCARTFGALPVYGDPDPDRIELGDATFDLIYCGSLLTHLDAGPFRRFLAKMSRHLAEDGLLVFTTHGRWCLTFHRTIMPFIAPEPWQVIEDGFRATGFGYHDYAESPGYGVSLSSVAWVQQAIEADPSLTTIGLMEKGLGNFQDVFVCRKWPIDAPRGPLHPKRRPAIYQGETEMLGPPRPARGPRVSVGLSPELQRQPAAAAPAAPTPAVESPRPLLQRLAGKILGRS</sequence>
<dbReference type="GO" id="GO:0008168">
    <property type="term" value="F:methyltransferase activity"/>
    <property type="evidence" value="ECO:0007669"/>
    <property type="project" value="UniProtKB-KW"/>
</dbReference>
<keyword evidence="4" id="KW-1185">Reference proteome</keyword>
<dbReference type="InterPro" id="IPR029063">
    <property type="entry name" value="SAM-dependent_MTases_sf"/>
</dbReference>
<dbReference type="RefSeq" id="WP_123688451.1">
    <property type="nucleotide sequence ID" value="NZ_AP019700.1"/>
</dbReference>
<organism evidence="3 4">
    <name type="scientific">Stella humosa</name>
    <dbReference type="NCBI Taxonomy" id="94"/>
    <lineage>
        <taxon>Bacteria</taxon>
        <taxon>Pseudomonadati</taxon>
        <taxon>Pseudomonadota</taxon>
        <taxon>Alphaproteobacteria</taxon>
        <taxon>Rhodospirillales</taxon>
        <taxon>Stellaceae</taxon>
        <taxon>Stella</taxon>
    </lineage>
</organism>
<protein>
    <submittedName>
        <fullName evidence="3">Methyltransferase family protein</fullName>
    </submittedName>
</protein>
<dbReference type="Pfam" id="PF08242">
    <property type="entry name" value="Methyltransf_12"/>
    <property type="match status" value="1"/>
</dbReference>
<dbReference type="Gene3D" id="3.40.50.150">
    <property type="entry name" value="Vaccinia Virus protein VP39"/>
    <property type="match status" value="1"/>
</dbReference>
<keyword evidence="3" id="KW-0489">Methyltransferase</keyword>
<keyword evidence="3" id="KW-0808">Transferase</keyword>
<gene>
    <name evidence="3" type="ORF">EDC65_0905</name>
</gene>